<dbReference type="EMBL" id="MSCK01000001">
    <property type="protein sequence ID" value="PQJ72187.1"/>
    <property type="molecule type" value="Genomic_DNA"/>
</dbReference>
<dbReference type="PANTHER" id="PTHR43586">
    <property type="entry name" value="CYSTEINE DESULFURASE"/>
    <property type="match status" value="1"/>
</dbReference>
<dbReference type="Pfam" id="PF00266">
    <property type="entry name" value="Aminotran_5"/>
    <property type="match status" value="1"/>
</dbReference>
<dbReference type="GO" id="GO:0016829">
    <property type="term" value="F:lyase activity"/>
    <property type="evidence" value="ECO:0007669"/>
    <property type="project" value="UniProtKB-KW"/>
</dbReference>
<evidence type="ECO:0000256" key="1">
    <source>
        <dbReference type="ARBA" id="ARBA00022898"/>
    </source>
</evidence>
<reference evidence="3 4" key="1">
    <citation type="submission" date="2016-12" db="EMBL/GenBank/DDBJ databases">
        <title>Trade-off between light-utilization and light-protection in marine flavobacteria.</title>
        <authorList>
            <person name="Kumagai Y."/>
            <person name="Yoshizawa S."/>
            <person name="Kogure K."/>
            <person name="Iwasaki W."/>
        </authorList>
    </citation>
    <scope>NUCLEOTIDE SEQUENCE [LARGE SCALE GENOMIC DNA]</scope>
    <source>
        <strain evidence="3 4">KCTC 12100</strain>
    </source>
</reference>
<dbReference type="AlphaFoldDB" id="A0A2P6CBB9"/>
<protein>
    <submittedName>
        <fullName evidence="3">Selenocysteine lyase</fullName>
    </submittedName>
</protein>
<sequence>MKILLHKKETELELYFNKFRKNIVGVDQTFMFPSGEKKLIYTDWTASGRLYRPIEERLLYSFGPFVANTHTETSTCGAAMTLAYHEARTRIKQHVNASKNDVLITEGSGMTGVVNKFQRILGLKVLENLKDYTAIPEALRPVVFVSHMEHHSNQTSWLETIANVQVIPSNNEGLICLESLEKLLISYEAHPIKMVSVTACSNVTGIKLPYHKIAAITHKYNGLCFVDFACSAPYVDIDMHPENEEEYLDAIFFSPHKFLGGPGSSGVLIFNKKLYKNTVPDNPGGGTVSYTNPWGQHDYFDDVETREDGGTPAFLQTIKIALAIQLKEEMSVKMIKLREDEINARIFETLEALPGVNILAPDQKDRLGIFSFYFENYHFNLVVKLLNDHFGIQTRGGCSCAGTYGHFLLNVDQQTSRNIGLQIHEGCNTEKPGWVRLSIHPTMTNQEVNFICESLLELSTHIKEWSKYYHYDIIKNDYIHNTIKPMEGDLVQNWFNTLTI</sequence>
<gene>
    <name evidence="3" type="ORF">BTO14_02505</name>
</gene>
<evidence type="ECO:0000259" key="2">
    <source>
        <dbReference type="Pfam" id="PF00266"/>
    </source>
</evidence>
<evidence type="ECO:0000313" key="3">
    <source>
        <dbReference type="EMBL" id="PQJ72187.1"/>
    </source>
</evidence>
<dbReference type="OrthoDB" id="9804366at2"/>
<dbReference type="InterPro" id="IPR015422">
    <property type="entry name" value="PyrdxlP-dep_Trfase_small"/>
</dbReference>
<comment type="caution">
    <text evidence="3">The sequence shown here is derived from an EMBL/GenBank/DDBJ whole genome shotgun (WGS) entry which is preliminary data.</text>
</comment>
<dbReference type="Proteomes" id="UP000247345">
    <property type="component" value="Unassembled WGS sequence"/>
</dbReference>
<dbReference type="RefSeq" id="WP_105047848.1">
    <property type="nucleotide sequence ID" value="NZ_CP150661.1"/>
</dbReference>
<dbReference type="InterPro" id="IPR015421">
    <property type="entry name" value="PyrdxlP-dep_Trfase_major"/>
</dbReference>
<proteinExistence type="predicted"/>
<dbReference type="InterPro" id="IPR015424">
    <property type="entry name" value="PyrdxlP-dep_Trfase"/>
</dbReference>
<evidence type="ECO:0000313" key="4">
    <source>
        <dbReference type="Proteomes" id="UP000247345"/>
    </source>
</evidence>
<keyword evidence="4" id="KW-1185">Reference proteome</keyword>
<keyword evidence="1" id="KW-0663">Pyridoxal phosphate</keyword>
<dbReference type="PANTHER" id="PTHR43586:SF8">
    <property type="entry name" value="CYSTEINE DESULFURASE 1, CHLOROPLASTIC"/>
    <property type="match status" value="1"/>
</dbReference>
<organism evidence="3 4">
    <name type="scientific">Polaribacter butkevichii</name>
    <dbReference type="NCBI Taxonomy" id="218490"/>
    <lineage>
        <taxon>Bacteria</taxon>
        <taxon>Pseudomonadati</taxon>
        <taxon>Bacteroidota</taxon>
        <taxon>Flavobacteriia</taxon>
        <taxon>Flavobacteriales</taxon>
        <taxon>Flavobacteriaceae</taxon>
    </lineage>
</organism>
<dbReference type="SUPFAM" id="SSF53383">
    <property type="entry name" value="PLP-dependent transferases"/>
    <property type="match status" value="1"/>
</dbReference>
<feature type="domain" description="Aminotransferase class V" evidence="2">
    <location>
        <begin position="40"/>
        <end position="449"/>
    </location>
</feature>
<accession>A0A2P6CBB9</accession>
<dbReference type="Gene3D" id="3.40.640.10">
    <property type="entry name" value="Type I PLP-dependent aspartate aminotransferase-like (Major domain)"/>
    <property type="match status" value="1"/>
</dbReference>
<name>A0A2P6CBB9_9FLAO</name>
<dbReference type="Gene3D" id="3.90.1150.10">
    <property type="entry name" value="Aspartate Aminotransferase, domain 1"/>
    <property type="match status" value="1"/>
</dbReference>
<dbReference type="InterPro" id="IPR000192">
    <property type="entry name" value="Aminotrans_V_dom"/>
</dbReference>
<keyword evidence="3" id="KW-0456">Lyase</keyword>